<dbReference type="EMBL" id="FLUV01002271">
    <property type="protein sequence ID" value="SBW27857.1"/>
    <property type="molecule type" value="Genomic_DNA"/>
</dbReference>
<gene>
    <name evidence="1" type="ORF">FDG2_5457</name>
</gene>
<dbReference type="Proteomes" id="UP000199013">
    <property type="component" value="Unassembled WGS sequence"/>
</dbReference>
<organism evidence="1 2">
    <name type="scientific">Candidatus Protofrankia californiensis</name>
    <dbReference type="NCBI Taxonomy" id="1839754"/>
    <lineage>
        <taxon>Bacteria</taxon>
        <taxon>Bacillati</taxon>
        <taxon>Actinomycetota</taxon>
        <taxon>Actinomycetes</taxon>
        <taxon>Frankiales</taxon>
        <taxon>Frankiaceae</taxon>
        <taxon>Protofrankia</taxon>
    </lineage>
</organism>
<sequence length="55" mass="6093">MPVTGLAVSPHLRAWSSAGSTWRRWAEMGHSYRFAAVKSLVASVSRCAFLERSNL</sequence>
<evidence type="ECO:0000313" key="2">
    <source>
        <dbReference type="Proteomes" id="UP000199013"/>
    </source>
</evidence>
<proteinExistence type="predicted"/>
<dbReference type="AlphaFoldDB" id="A0A1C3PDG7"/>
<keyword evidence="2" id="KW-1185">Reference proteome</keyword>
<accession>A0A1C3PDG7</accession>
<reference evidence="2" key="1">
    <citation type="submission" date="2016-02" db="EMBL/GenBank/DDBJ databases">
        <authorList>
            <person name="Wibberg D."/>
        </authorList>
    </citation>
    <scope>NUCLEOTIDE SEQUENCE [LARGE SCALE GENOMIC DNA]</scope>
</reference>
<evidence type="ECO:0000313" key="1">
    <source>
        <dbReference type="EMBL" id="SBW27857.1"/>
    </source>
</evidence>
<name>A0A1C3PDG7_9ACTN</name>
<protein>
    <submittedName>
        <fullName evidence="1">Uncharacterized protein</fullName>
    </submittedName>
</protein>